<evidence type="ECO:0000256" key="2">
    <source>
        <dbReference type="ARBA" id="ARBA00022553"/>
    </source>
</evidence>
<dbReference type="InterPro" id="IPR051541">
    <property type="entry name" value="PTS_SugarTrans_NitroReg"/>
</dbReference>
<dbReference type="PROSITE" id="PS51094">
    <property type="entry name" value="PTS_EIIA_TYPE_2"/>
    <property type="match status" value="1"/>
</dbReference>
<keyword evidence="4 7" id="KW-0808">Transferase</keyword>
<dbReference type="CDD" id="cd00211">
    <property type="entry name" value="PTS_IIA_fru"/>
    <property type="match status" value="1"/>
</dbReference>
<reference evidence="7 8" key="1">
    <citation type="submission" date="2021-08" db="EMBL/GenBank/DDBJ databases">
        <title>Collinsella faecalis sp. nov. isolated from swine faeces.</title>
        <authorList>
            <person name="Oh B.S."/>
            <person name="Lee J.H."/>
        </authorList>
    </citation>
    <scope>NUCLEOTIDE SEQUENCE [LARGE SCALE GENOMIC DNA]</scope>
    <source>
        <strain evidence="7 8">AGMB00827</strain>
    </source>
</reference>
<keyword evidence="5" id="KW-0598">Phosphotransferase system</keyword>
<feature type="domain" description="PTS EIIA type-2" evidence="6">
    <location>
        <begin position="8"/>
        <end position="153"/>
    </location>
</feature>
<protein>
    <submittedName>
        <fullName evidence="7">Fructose PTS transporter subunit IIA</fullName>
        <ecNumber evidence="7">2.7.1.202</ecNumber>
    </submittedName>
</protein>
<gene>
    <name evidence="7" type="ORF">K6V98_05020</name>
</gene>
<dbReference type="InterPro" id="IPR016152">
    <property type="entry name" value="PTrfase/Anion_transptr"/>
</dbReference>
<dbReference type="GO" id="GO:0016740">
    <property type="term" value="F:transferase activity"/>
    <property type="evidence" value="ECO:0007669"/>
    <property type="project" value="UniProtKB-KW"/>
</dbReference>
<keyword evidence="8" id="KW-1185">Reference proteome</keyword>
<keyword evidence="1" id="KW-0813">Transport</keyword>
<evidence type="ECO:0000313" key="8">
    <source>
        <dbReference type="Proteomes" id="UP000700908"/>
    </source>
</evidence>
<evidence type="ECO:0000256" key="5">
    <source>
        <dbReference type="ARBA" id="ARBA00022683"/>
    </source>
</evidence>
<evidence type="ECO:0000259" key="6">
    <source>
        <dbReference type="PROSITE" id="PS51094"/>
    </source>
</evidence>
<comment type="caution">
    <text evidence="7">The sequence shown here is derived from an EMBL/GenBank/DDBJ whole genome shotgun (WGS) entry which is preliminary data.</text>
</comment>
<keyword evidence="2" id="KW-0597">Phosphoprotein</keyword>
<dbReference type="SUPFAM" id="SSF55804">
    <property type="entry name" value="Phoshotransferase/anion transport protein"/>
    <property type="match status" value="1"/>
</dbReference>
<evidence type="ECO:0000256" key="4">
    <source>
        <dbReference type="ARBA" id="ARBA00022679"/>
    </source>
</evidence>
<dbReference type="EMBL" id="JAIMFO010000006">
    <property type="protein sequence ID" value="MBY4797717.1"/>
    <property type="molecule type" value="Genomic_DNA"/>
</dbReference>
<dbReference type="EC" id="2.7.1.202" evidence="7"/>
<accession>A0ABS7MKA2</accession>
<proteinExistence type="predicted"/>
<dbReference type="InterPro" id="IPR004715">
    <property type="entry name" value="PTS_IIA_fruc"/>
</dbReference>
<sequence length="159" mass="17363">MSEFNISSVIDQDLIALNLNVCNKTEMIESLIELLVAKGKVADRQAFYDDVMWREQEGATGIGEGVAIPHGKSPAVTQTALAIGTSRSPIVWESLDDAPVSVVILFAVTDGDSDVVHLKLLQHVAKLLAHESFIRRLHAVKSRGEMLELLTLDPDVFEA</sequence>
<dbReference type="Pfam" id="PF00359">
    <property type="entry name" value="PTS_EIIA_2"/>
    <property type="match status" value="1"/>
</dbReference>
<dbReference type="PROSITE" id="PS00372">
    <property type="entry name" value="PTS_EIIA_TYPE_2_HIS"/>
    <property type="match status" value="1"/>
</dbReference>
<dbReference type="PANTHER" id="PTHR47738">
    <property type="entry name" value="PTS SYSTEM FRUCTOSE-LIKE EIIA COMPONENT-RELATED"/>
    <property type="match status" value="1"/>
</dbReference>
<name>A0ABS7MKA2_9ACTN</name>
<evidence type="ECO:0000256" key="1">
    <source>
        <dbReference type="ARBA" id="ARBA00022448"/>
    </source>
</evidence>
<dbReference type="RefSeq" id="WP_222199434.1">
    <property type="nucleotide sequence ID" value="NZ_JAIMFO010000006.1"/>
</dbReference>
<dbReference type="NCBIfam" id="TIGR00848">
    <property type="entry name" value="fruA"/>
    <property type="match status" value="1"/>
</dbReference>
<keyword evidence="3" id="KW-0762">Sugar transport</keyword>
<evidence type="ECO:0000313" key="7">
    <source>
        <dbReference type="EMBL" id="MBY4797717.1"/>
    </source>
</evidence>
<dbReference type="PANTHER" id="PTHR47738:SF2">
    <property type="entry name" value="PTS SYSTEM FRUCTOSE-LIKE EIIA COMPONENT"/>
    <property type="match status" value="1"/>
</dbReference>
<evidence type="ECO:0000256" key="3">
    <source>
        <dbReference type="ARBA" id="ARBA00022597"/>
    </source>
</evidence>
<dbReference type="Proteomes" id="UP000700908">
    <property type="component" value="Unassembled WGS sequence"/>
</dbReference>
<organism evidence="7 8">
    <name type="scientific">Collinsella ureilytica</name>
    <dbReference type="NCBI Taxonomy" id="2869515"/>
    <lineage>
        <taxon>Bacteria</taxon>
        <taxon>Bacillati</taxon>
        <taxon>Actinomycetota</taxon>
        <taxon>Coriobacteriia</taxon>
        <taxon>Coriobacteriales</taxon>
        <taxon>Coriobacteriaceae</taxon>
        <taxon>Collinsella</taxon>
    </lineage>
</organism>
<dbReference type="InterPro" id="IPR002178">
    <property type="entry name" value="PTS_EIIA_type-2_dom"/>
</dbReference>
<dbReference type="Gene3D" id="3.40.930.10">
    <property type="entry name" value="Mannitol-specific EII, Chain A"/>
    <property type="match status" value="1"/>
</dbReference>